<organism evidence="2 3">
    <name type="scientific">Cutibacterium granulosum DSM 20700</name>
    <dbReference type="NCBI Taxonomy" id="1160719"/>
    <lineage>
        <taxon>Bacteria</taxon>
        <taxon>Bacillati</taxon>
        <taxon>Actinomycetota</taxon>
        <taxon>Actinomycetes</taxon>
        <taxon>Propionibacteriales</taxon>
        <taxon>Propionibacteriaceae</taxon>
        <taxon>Cutibacterium</taxon>
    </lineage>
</organism>
<dbReference type="SUPFAM" id="SSF49899">
    <property type="entry name" value="Concanavalin A-like lectins/glucanases"/>
    <property type="match status" value="1"/>
</dbReference>
<dbReference type="AlphaFoldDB" id="U1GJH5"/>
<dbReference type="InterPro" id="IPR051918">
    <property type="entry name" value="STPP_CPPED1"/>
</dbReference>
<gene>
    <name evidence="2" type="ORF">H641_04538</name>
</gene>
<name>U1GJH5_9ACTN</name>
<sequence length="750" mass="80801">MSSISRRLFVQAGAMVTLAGVAVQRGWPANAAPYTKDGTVNGRLGARGCIALLPDTQFYSRYGVESADLFAKQYPGLPNPYDCQTQWIVDHTADYHIAMTHHLGDVCDQSGEGHEDQYVVADRAMKILDDAKVSYSVIPGNHDVADDFHYYRTWFPKDRQAHSPSFREMGPSGMSNWHEFTVAGVPMMAVNVPWGSDGADLDWAESVLNAHPTVPTIITTHQIIDISPDGTALSTSFGQRLWDRLINHHNQVFLTVNGHHHGATNRIVTNAAGQPVFQQLLDYQMAYQGGNGLMALMEFDFTHNQLCQTAFSPWVPLKGERANSLDRALLTGSGDTWVTSFDFASRFASFDADFHPTGEVPAATTALRAQLRKEFTPIAALPLVKPANDADYPKLPGTVAHWRPTEQDGTLVERDISGNGNDMTLKRAGILTNAAALVTDHMTYSSAEHAVHFTPRAKHVFAYFATAKDAPVNKERFEQGYTFETFIKIDKDYGSSNYWGAFVCRGGRRGDLPNFTVAGADTDDLEEPPLSGAISSLKEVQWAFTDTAKVGNGYSVWSGDVDLDKWYHLVVVDDPREGSVVMYIDGVPMLRNQYGTAGRAHGINGFDDRPWIIGGSIYDNIMDTGFFGTIGETRLVDHPTTPAQWLTARASSEPSPSGAPTSEPSPTASPSGSAEPSTGPSSTSPSTTKPSATGTPATPGGTGSSATPGASPTVAGPGTAGQATSGGGHGAPQAPGEGVWHRLRLPRTGR</sequence>
<feature type="compositionally biased region" description="Basic residues" evidence="1">
    <location>
        <begin position="741"/>
        <end position="750"/>
    </location>
</feature>
<dbReference type="Gene3D" id="2.60.120.200">
    <property type="match status" value="1"/>
</dbReference>
<dbReference type="Proteomes" id="UP000016307">
    <property type="component" value="Unassembled WGS sequence"/>
</dbReference>
<reference evidence="2 3" key="1">
    <citation type="journal article" date="2013" name="BMC Genomics">
        <title>Comparative genomics reveals distinct host-interacting traits of three major human-associated propionibacteria.</title>
        <authorList>
            <person name="Mak T.N."/>
            <person name="Schmid M."/>
            <person name="Brzuszkiewicz E."/>
            <person name="Zeng G."/>
            <person name="Meyer R."/>
            <person name="Sfanos K.S."/>
            <person name="Brinkmann V."/>
            <person name="Meyer T.F."/>
            <person name="Bruggemann H."/>
        </authorList>
    </citation>
    <scope>NUCLEOTIDE SEQUENCE [LARGE SCALE GENOMIC DNA]</scope>
    <source>
        <strain evidence="2 3">DSM 20700</strain>
    </source>
</reference>
<proteinExistence type="predicted"/>
<keyword evidence="3" id="KW-1185">Reference proteome</keyword>
<dbReference type="SUPFAM" id="SSF56300">
    <property type="entry name" value="Metallo-dependent phosphatases"/>
    <property type="match status" value="1"/>
</dbReference>
<dbReference type="InterPro" id="IPR013320">
    <property type="entry name" value="ConA-like_dom_sf"/>
</dbReference>
<dbReference type="OrthoDB" id="9772095at2"/>
<comment type="caution">
    <text evidence="2">The sequence shown here is derived from an EMBL/GenBank/DDBJ whole genome shotgun (WGS) entry which is preliminary data.</text>
</comment>
<protein>
    <submittedName>
        <fullName evidence="2">Modular protein</fullName>
    </submittedName>
</protein>
<accession>U1GJH5</accession>
<feature type="compositionally biased region" description="Low complexity" evidence="1">
    <location>
        <begin position="650"/>
        <end position="713"/>
    </location>
</feature>
<dbReference type="Pfam" id="PF13385">
    <property type="entry name" value="Laminin_G_3"/>
    <property type="match status" value="1"/>
</dbReference>
<dbReference type="PANTHER" id="PTHR43143">
    <property type="entry name" value="METALLOPHOSPHOESTERASE, CALCINEURIN SUPERFAMILY"/>
    <property type="match status" value="1"/>
</dbReference>
<dbReference type="PATRIC" id="fig|1160719.4.peg.865"/>
<dbReference type="PROSITE" id="PS51318">
    <property type="entry name" value="TAT"/>
    <property type="match status" value="1"/>
</dbReference>
<dbReference type="EMBL" id="AOSS01000153">
    <property type="protein sequence ID" value="ERF56979.1"/>
    <property type="molecule type" value="Genomic_DNA"/>
</dbReference>
<dbReference type="PANTHER" id="PTHR43143:SF5">
    <property type="entry name" value="SECRETED PROTEIN"/>
    <property type="match status" value="1"/>
</dbReference>
<dbReference type="Gene3D" id="3.60.21.10">
    <property type="match status" value="1"/>
</dbReference>
<dbReference type="InterPro" id="IPR006311">
    <property type="entry name" value="TAT_signal"/>
</dbReference>
<feature type="region of interest" description="Disordered" evidence="1">
    <location>
        <begin position="647"/>
        <end position="750"/>
    </location>
</feature>
<dbReference type="RefSeq" id="WP_021103921.1">
    <property type="nucleotide sequence ID" value="NZ_AOSS01000153.1"/>
</dbReference>
<dbReference type="InterPro" id="IPR029052">
    <property type="entry name" value="Metallo-depent_PP-like"/>
</dbReference>
<evidence type="ECO:0000313" key="2">
    <source>
        <dbReference type="EMBL" id="ERF56979.1"/>
    </source>
</evidence>
<evidence type="ECO:0000313" key="3">
    <source>
        <dbReference type="Proteomes" id="UP000016307"/>
    </source>
</evidence>
<evidence type="ECO:0000256" key="1">
    <source>
        <dbReference type="SAM" id="MobiDB-lite"/>
    </source>
</evidence>